<keyword evidence="4" id="KW-1185">Reference proteome</keyword>
<feature type="transmembrane region" description="Helical" evidence="2">
    <location>
        <begin position="225"/>
        <end position="244"/>
    </location>
</feature>
<dbReference type="CDD" id="cd07823">
    <property type="entry name" value="SRPBCC_5"/>
    <property type="match status" value="1"/>
</dbReference>
<evidence type="ECO:0000256" key="2">
    <source>
        <dbReference type="SAM" id="Phobius"/>
    </source>
</evidence>
<reference evidence="3" key="1">
    <citation type="submission" date="2021-03" db="EMBL/GenBank/DDBJ databases">
        <authorList>
            <person name="Kanchanasin P."/>
            <person name="Saeng-In P."/>
            <person name="Phongsopitanun W."/>
            <person name="Yuki M."/>
            <person name="Kudo T."/>
            <person name="Ohkuma M."/>
            <person name="Tanasupawat S."/>
        </authorList>
    </citation>
    <scope>NUCLEOTIDE SEQUENCE</scope>
    <source>
        <strain evidence="3">GKU 128</strain>
    </source>
</reference>
<dbReference type="InterPro" id="IPR010419">
    <property type="entry name" value="CO_DH_gsu"/>
</dbReference>
<dbReference type="AlphaFoldDB" id="A0A939PE44"/>
<dbReference type="PANTHER" id="PTHR38588:SF1">
    <property type="entry name" value="BLL0334 PROTEIN"/>
    <property type="match status" value="1"/>
</dbReference>
<dbReference type="EMBL" id="JAGEOJ010000010">
    <property type="protein sequence ID" value="MBO2450557.1"/>
    <property type="molecule type" value="Genomic_DNA"/>
</dbReference>
<gene>
    <name evidence="3" type="ORF">J4573_25870</name>
</gene>
<feature type="region of interest" description="Disordered" evidence="1">
    <location>
        <begin position="148"/>
        <end position="193"/>
    </location>
</feature>
<feature type="compositionally biased region" description="Low complexity" evidence="1">
    <location>
        <begin position="174"/>
        <end position="192"/>
    </location>
</feature>
<organism evidence="3 4">
    <name type="scientific">Actinomadura barringtoniae</name>
    <dbReference type="NCBI Taxonomy" id="1427535"/>
    <lineage>
        <taxon>Bacteria</taxon>
        <taxon>Bacillati</taxon>
        <taxon>Actinomycetota</taxon>
        <taxon>Actinomycetes</taxon>
        <taxon>Streptosporangiales</taxon>
        <taxon>Thermomonosporaceae</taxon>
        <taxon>Actinomadura</taxon>
    </lineage>
</organism>
<dbReference type="InterPro" id="IPR023393">
    <property type="entry name" value="START-like_dom_sf"/>
</dbReference>
<dbReference type="Proteomes" id="UP000669179">
    <property type="component" value="Unassembled WGS sequence"/>
</dbReference>
<keyword evidence="2" id="KW-0812">Transmembrane</keyword>
<evidence type="ECO:0000256" key="1">
    <source>
        <dbReference type="SAM" id="MobiDB-lite"/>
    </source>
</evidence>
<sequence>MRIDQEFAVTVPLERAWAELTDLEAIAPCMPGAQLTGVDGEGVHSGTIKVKIGPIVAVYRGTARFAEKDEKAHRAVIDAGGRDSRGAGAASALITASMREDGDRTVVTVETELKISGKVAQFGSGMMKEVSAKLLGQFVDCLEKRLAAEPEPGPQPESEPAQAQVPAPAPSPEEPAYTPAHASADAGAAAPAYKPTHALPEAEPEPEQEPVNLLGVARWPIVKRLIPPAIVLVVVIVLIVIFVAM</sequence>
<dbReference type="Pfam" id="PF06240">
    <property type="entry name" value="COXG"/>
    <property type="match status" value="1"/>
</dbReference>
<evidence type="ECO:0000313" key="3">
    <source>
        <dbReference type="EMBL" id="MBO2450557.1"/>
    </source>
</evidence>
<keyword evidence="2" id="KW-0472">Membrane</keyword>
<proteinExistence type="predicted"/>
<evidence type="ECO:0000313" key="4">
    <source>
        <dbReference type="Proteomes" id="UP000669179"/>
    </source>
</evidence>
<name>A0A939PE44_9ACTN</name>
<dbReference type="RefSeq" id="WP_208258410.1">
    <property type="nucleotide sequence ID" value="NZ_JAGEOJ010000010.1"/>
</dbReference>
<protein>
    <submittedName>
        <fullName evidence="3">SRPBCC family protein</fullName>
    </submittedName>
</protein>
<dbReference type="Gene3D" id="3.30.530.20">
    <property type="match status" value="1"/>
</dbReference>
<dbReference type="PANTHER" id="PTHR38588">
    <property type="entry name" value="BLL0334 PROTEIN"/>
    <property type="match status" value="1"/>
</dbReference>
<accession>A0A939PE44</accession>
<keyword evidence="2" id="KW-1133">Transmembrane helix</keyword>
<dbReference type="SUPFAM" id="SSF55961">
    <property type="entry name" value="Bet v1-like"/>
    <property type="match status" value="1"/>
</dbReference>
<comment type="caution">
    <text evidence="3">The sequence shown here is derived from an EMBL/GenBank/DDBJ whole genome shotgun (WGS) entry which is preliminary data.</text>
</comment>